<dbReference type="Proteomes" id="UP000887580">
    <property type="component" value="Unplaced"/>
</dbReference>
<dbReference type="WBParaSite" id="PS1159_v2.g14999.t1">
    <property type="protein sequence ID" value="PS1159_v2.g14999.t1"/>
    <property type="gene ID" value="PS1159_v2.g14999"/>
</dbReference>
<organism evidence="1 2">
    <name type="scientific">Panagrolaimus sp. PS1159</name>
    <dbReference type="NCBI Taxonomy" id="55785"/>
    <lineage>
        <taxon>Eukaryota</taxon>
        <taxon>Metazoa</taxon>
        <taxon>Ecdysozoa</taxon>
        <taxon>Nematoda</taxon>
        <taxon>Chromadorea</taxon>
        <taxon>Rhabditida</taxon>
        <taxon>Tylenchina</taxon>
        <taxon>Panagrolaimomorpha</taxon>
        <taxon>Panagrolaimoidea</taxon>
        <taxon>Panagrolaimidae</taxon>
        <taxon>Panagrolaimus</taxon>
    </lineage>
</organism>
<proteinExistence type="predicted"/>
<accession>A0AC35F8W5</accession>
<sequence length="891" mass="99771">MVLSSAEMHKRLCAIFSMLYNDLQTPDIDFRRTKQAMKYIHALIHLITSKEFELVEVSTSLKANAAQQIFEFFNKFTFNTLAPLAMFELWDEIIVSRLDAEEKACAFFLSLLQLFVTQCKNPNTLDGGAFKTLFSSNLKFLGDACNNALAPVDFIRFASKVEYKMSEELNFLSANGDANRIGSTRAPFTNMPANADDETKRLFKVYDGMRVIKPDVTASELHNLDVGLDAIAKRDKELMFFKYGGGKNDKKLKSIFSESRKAVSEVIRTLERYDQKRSATNKKFEDDVEDFLHWLLVPAQQEEEQRYFKFKAIDYAAQLDDMNVRAAEKLKNPDDFQSVTLKPPSLATNANKLKFCESVELLTKAELEEPDENSENGESDQHASSENSFFSTFNAGEEPMQFVSAPSSLTPADQLRVANATIKKLKGELDDALKAQQLNETYSNEETYKRETAEHQRLQSEITGLKAELDTAKEKVVELQQDGKQLEKVRKELQAELDEANGKIERLEANQTDVEKRLDEKELQINSLQQQITQKTREHGVVQAQLDAKKGECVKLEKQLKKKDAELLSAKSEVAQKEAALKDALQKVQELNAEAAASRAPQVQAEAAASRAPQVQAVNEEEDEDAKDAAVDAIFTNAALEGEVAVLKMQLDSTGKEKEELQQELANVQKRLAEKDKQLEDARSNVERLQHVLDHTPANQARLARGSSVPAEHTTPRFAAPAPSQTFAAAFSEIIAEASCQVVAAAAASQEVAAASSQKPVRSTLEGVYDETIANLTDAEKVERQAVVDRFVALNDDPACCRKSGKYYLCSNMDLCRGAMWYHRFCAAKAFYPELIDEEAKDKYQQVQELITGKVVWFCKICEDAAVLKQFEENNLGFSGSHASQSQSHHQ</sequence>
<evidence type="ECO:0000313" key="1">
    <source>
        <dbReference type="Proteomes" id="UP000887580"/>
    </source>
</evidence>
<evidence type="ECO:0000313" key="2">
    <source>
        <dbReference type="WBParaSite" id="PS1159_v2.g14999.t1"/>
    </source>
</evidence>
<reference evidence="2" key="1">
    <citation type="submission" date="2022-11" db="UniProtKB">
        <authorList>
            <consortium name="WormBaseParasite"/>
        </authorList>
    </citation>
    <scope>IDENTIFICATION</scope>
</reference>
<name>A0AC35F8W5_9BILA</name>
<protein>
    <submittedName>
        <fullName evidence="2">Uncharacterized protein</fullName>
    </submittedName>
</protein>